<dbReference type="Gene3D" id="3.30.530.20">
    <property type="match status" value="1"/>
</dbReference>
<gene>
    <name evidence="3" type="ORF">L1F29_28965</name>
</gene>
<dbReference type="InterPro" id="IPR023393">
    <property type="entry name" value="START-like_dom_sf"/>
</dbReference>
<comment type="similarity">
    <text evidence="1">Belongs to the AHA1 family.</text>
</comment>
<evidence type="ECO:0000313" key="3">
    <source>
        <dbReference type="EMBL" id="UVI29407.1"/>
    </source>
</evidence>
<dbReference type="EMBL" id="CP091430">
    <property type="protein sequence ID" value="UVI29407.1"/>
    <property type="molecule type" value="Genomic_DNA"/>
</dbReference>
<feature type="domain" description="Activator of Hsp90 ATPase homologue 1/2-like C-terminal" evidence="2">
    <location>
        <begin position="88"/>
        <end position="195"/>
    </location>
</feature>
<dbReference type="SUPFAM" id="SSF55961">
    <property type="entry name" value="Bet v1-like"/>
    <property type="match status" value="1"/>
</dbReference>
<dbReference type="Pfam" id="PF08327">
    <property type="entry name" value="AHSA1"/>
    <property type="match status" value="1"/>
</dbReference>
<proteinExistence type="inferred from homology"/>
<evidence type="ECO:0000259" key="2">
    <source>
        <dbReference type="Pfam" id="PF08327"/>
    </source>
</evidence>
<name>A0ABY5S674_9BACL</name>
<keyword evidence="4" id="KW-1185">Reference proteome</keyword>
<protein>
    <submittedName>
        <fullName evidence="3">SRPBCC domain-containing protein</fullName>
    </submittedName>
</protein>
<reference evidence="3" key="1">
    <citation type="submission" date="2022-01" db="EMBL/GenBank/DDBJ databases">
        <title>Paenibacillus spongiae sp. nov., isolated from marine sponge.</title>
        <authorList>
            <person name="Li Z."/>
            <person name="Zhang M."/>
        </authorList>
    </citation>
    <scope>NUCLEOTIDE SEQUENCE</scope>
    <source>
        <strain evidence="3">PHS-Z3</strain>
    </source>
</reference>
<dbReference type="Proteomes" id="UP001057877">
    <property type="component" value="Chromosome"/>
</dbReference>
<dbReference type="RefSeq" id="WP_258385496.1">
    <property type="nucleotide sequence ID" value="NZ_CP091430.1"/>
</dbReference>
<dbReference type="InterPro" id="IPR013538">
    <property type="entry name" value="ASHA1/2-like_C"/>
</dbReference>
<sequence length="202" mass="23642">MPGRLFKQAVEEATGTAWEQWVVKLQQKVDPRWSHEQVKHDICETYDVTDEWAEWLAVMYGQLLGRIPVGVTKEAGTQIGVRKTITMTKEQAWTFLTSPQGLSLWVGNVSEFQAEKGFEYESAEGVSGKITVVEPFHKLRMTWKRPDWDKPSRLQFYLLSTKGGKTTIAVHQEMLEDVYMREQMRRFWEERLLQIQSQWEAE</sequence>
<evidence type="ECO:0000313" key="4">
    <source>
        <dbReference type="Proteomes" id="UP001057877"/>
    </source>
</evidence>
<organism evidence="3 4">
    <name type="scientific">Paenibacillus spongiae</name>
    <dbReference type="NCBI Taxonomy" id="2909671"/>
    <lineage>
        <taxon>Bacteria</taxon>
        <taxon>Bacillati</taxon>
        <taxon>Bacillota</taxon>
        <taxon>Bacilli</taxon>
        <taxon>Bacillales</taxon>
        <taxon>Paenibacillaceae</taxon>
        <taxon>Paenibacillus</taxon>
    </lineage>
</organism>
<evidence type="ECO:0000256" key="1">
    <source>
        <dbReference type="ARBA" id="ARBA00006817"/>
    </source>
</evidence>
<accession>A0ABY5S674</accession>